<dbReference type="PANTHER" id="PTHR45825:SF11">
    <property type="entry name" value="ALPHA AMYLASE DOMAIN-CONTAINING PROTEIN"/>
    <property type="match status" value="1"/>
</dbReference>
<dbReference type="EMBL" id="FMYI01000006">
    <property type="protein sequence ID" value="SDC28125.1"/>
    <property type="molecule type" value="Genomic_DNA"/>
</dbReference>
<keyword evidence="6 7" id="KW-0320">Glycogen biosynthesis</keyword>
<keyword evidence="11" id="KW-1185">Reference proteome</keyword>
<dbReference type="UniPathway" id="UPA00164"/>
<organism evidence="10 11">
    <name type="scientific">Pelagirhabdus alkalitolerans</name>
    <dbReference type="NCBI Taxonomy" id="1612202"/>
    <lineage>
        <taxon>Bacteria</taxon>
        <taxon>Bacillati</taxon>
        <taxon>Bacillota</taxon>
        <taxon>Bacilli</taxon>
        <taxon>Bacillales</taxon>
        <taxon>Bacillaceae</taxon>
        <taxon>Pelagirhabdus</taxon>
    </lineage>
</organism>
<dbReference type="EC" id="2.4.1.21" evidence="7"/>
<protein>
    <recommendedName>
        <fullName evidence="7">Glycogen synthase</fullName>
        <ecNumber evidence="7">2.4.1.21</ecNumber>
    </recommendedName>
    <alternativeName>
        <fullName evidence="7">Starch [bacterial glycogen] synthase</fullName>
    </alternativeName>
</protein>
<dbReference type="HAMAP" id="MF_00484">
    <property type="entry name" value="Glycogen_synth"/>
    <property type="match status" value="1"/>
</dbReference>
<comment type="catalytic activity">
    <reaction evidence="1 7">
        <text>[(1-&gt;4)-alpha-D-glucosyl](n) + ADP-alpha-D-glucose = [(1-&gt;4)-alpha-D-glucosyl](n+1) + ADP + H(+)</text>
        <dbReference type="Rhea" id="RHEA:18189"/>
        <dbReference type="Rhea" id="RHEA-COMP:9584"/>
        <dbReference type="Rhea" id="RHEA-COMP:9587"/>
        <dbReference type="ChEBI" id="CHEBI:15378"/>
        <dbReference type="ChEBI" id="CHEBI:15444"/>
        <dbReference type="ChEBI" id="CHEBI:57498"/>
        <dbReference type="ChEBI" id="CHEBI:456216"/>
        <dbReference type="EC" id="2.4.1.21"/>
    </reaction>
</comment>
<evidence type="ECO:0000256" key="6">
    <source>
        <dbReference type="ARBA" id="ARBA00023056"/>
    </source>
</evidence>
<dbReference type="SUPFAM" id="SSF53756">
    <property type="entry name" value="UDP-Glycosyltransferase/glycogen phosphorylase"/>
    <property type="match status" value="1"/>
</dbReference>
<evidence type="ECO:0000256" key="7">
    <source>
        <dbReference type="HAMAP-Rule" id="MF_00484"/>
    </source>
</evidence>
<dbReference type="GO" id="GO:0005978">
    <property type="term" value="P:glycogen biosynthetic process"/>
    <property type="evidence" value="ECO:0007669"/>
    <property type="project" value="UniProtKB-UniRule"/>
</dbReference>
<feature type="domain" description="Glycosyl transferase family 1" evidence="8">
    <location>
        <begin position="286"/>
        <end position="449"/>
    </location>
</feature>
<evidence type="ECO:0000256" key="1">
    <source>
        <dbReference type="ARBA" id="ARBA00001478"/>
    </source>
</evidence>
<dbReference type="AlphaFoldDB" id="A0A1G6KC27"/>
<accession>A0A1G6KC27</accession>
<dbReference type="PANTHER" id="PTHR45825">
    <property type="entry name" value="GRANULE-BOUND STARCH SYNTHASE 1, CHLOROPLASTIC/AMYLOPLASTIC"/>
    <property type="match status" value="1"/>
</dbReference>
<dbReference type="InterPro" id="IPR001296">
    <property type="entry name" value="Glyco_trans_1"/>
</dbReference>
<dbReference type="Pfam" id="PF08323">
    <property type="entry name" value="Glyco_transf_5"/>
    <property type="match status" value="1"/>
</dbReference>
<name>A0A1G6KC27_9BACI</name>
<evidence type="ECO:0000256" key="3">
    <source>
        <dbReference type="ARBA" id="ARBA00010281"/>
    </source>
</evidence>
<evidence type="ECO:0000256" key="2">
    <source>
        <dbReference type="ARBA" id="ARBA00002764"/>
    </source>
</evidence>
<dbReference type="NCBIfam" id="TIGR02095">
    <property type="entry name" value="glgA"/>
    <property type="match status" value="1"/>
</dbReference>
<reference evidence="11" key="1">
    <citation type="submission" date="2016-09" db="EMBL/GenBank/DDBJ databases">
        <authorList>
            <person name="Varghese N."/>
            <person name="Submissions S."/>
        </authorList>
    </citation>
    <scope>NUCLEOTIDE SEQUENCE [LARGE SCALE GENOMIC DNA]</scope>
    <source>
        <strain evidence="11">S5</strain>
    </source>
</reference>
<sequence>MKILYATSEAFPFAKSGGLGDVSGSLPKTLKKNNVDIRAIMPLYQDIPDQYKKDMQWVGSFTVPLNWREQTCEVYMLLHEGIWWYFIKNDHYFGRPGLYGYFDEAERFLFFSKAVLEFVPQYDFWPTIIHCHDWQTAAIPVLLNKHYKHHFKNLKTVLTIHNIKYQGIYGADTLFDILGLHPEDITSDLEYYGDVNLLKAGMYNADWVTTVSPTYAKELEHAYFAEGLDGVVRDIKPKMTGILNGIDYTVFNPETDSYIDYTYKEEPDKKRKNKLAFQKELGLPQSEKTVMIGMVTRLVELKGLDLVCRMIEEILEMDVQFVLLGTGEHGYEETFHSIETRFPEKASALIQFSQELASKIYAASDLFLMPSRIEPCGLSQIIALKYGALPVVHRTGGLNDTITHFDSETEEGNGFVFDHYNAHEMLEAIMYAVDLYQNEPEKIDRAIQNAFQSLFDWEKAACDYYHIYEKIDV</sequence>
<gene>
    <name evidence="7" type="primary">glgA</name>
    <name evidence="10" type="ORF">SAMN05421734_10622</name>
</gene>
<proteinExistence type="inferred from homology"/>
<feature type="domain" description="Starch synthase catalytic" evidence="9">
    <location>
        <begin position="2"/>
        <end position="233"/>
    </location>
</feature>
<keyword evidence="4 7" id="KW-0328">Glycosyltransferase</keyword>
<feature type="binding site" evidence="7">
    <location>
        <position position="15"/>
    </location>
    <ligand>
        <name>ADP-alpha-D-glucose</name>
        <dbReference type="ChEBI" id="CHEBI:57498"/>
    </ligand>
</feature>
<dbReference type="InterPro" id="IPR013534">
    <property type="entry name" value="Starch_synth_cat_dom"/>
</dbReference>
<dbReference type="Gene3D" id="3.40.50.2000">
    <property type="entry name" value="Glycogen Phosphorylase B"/>
    <property type="match status" value="2"/>
</dbReference>
<dbReference type="NCBIfam" id="NF001898">
    <property type="entry name" value="PRK00654.1-1"/>
    <property type="match status" value="1"/>
</dbReference>
<keyword evidence="5 7" id="KW-0808">Transferase</keyword>
<comment type="function">
    <text evidence="2 7">Synthesizes alpha-1,4-glucan chains using ADP-glucose.</text>
</comment>
<dbReference type="GO" id="GO:0004373">
    <property type="term" value="F:alpha-1,4-glucan glucosyltransferase (UDP-glucose donor) activity"/>
    <property type="evidence" value="ECO:0007669"/>
    <property type="project" value="InterPro"/>
</dbReference>
<comment type="similarity">
    <text evidence="3 7">Belongs to the glycosyltransferase 1 family. Bacterial/plant glycogen synthase subfamily.</text>
</comment>
<dbReference type="STRING" id="1612202.SAMN05421734_10622"/>
<evidence type="ECO:0000256" key="4">
    <source>
        <dbReference type="ARBA" id="ARBA00022676"/>
    </source>
</evidence>
<evidence type="ECO:0000259" key="8">
    <source>
        <dbReference type="Pfam" id="PF00534"/>
    </source>
</evidence>
<dbReference type="GO" id="GO:0009011">
    <property type="term" value="F:alpha-1,4-glucan glucosyltransferase (ADP-glucose donor) activity"/>
    <property type="evidence" value="ECO:0007669"/>
    <property type="project" value="UniProtKB-UniRule"/>
</dbReference>
<dbReference type="InterPro" id="IPR011835">
    <property type="entry name" value="GS/SS"/>
</dbReference>
<dbReference type="OrthoDB" id="9808590at2"/>
<evidence type="ECO:0000313" key="11">
    <source>
        <dbReference type="Proteomes" id="UP000242949"/>
    </source>
</evidence>
<evidence type="ECO:0000313" key="10">
    <source>
        <dbReference type="EMBL" id="SDC28125.1"/>
    </source>
</evidence>
<evidence type="ECO:0000259" key="9">
    <source>
        <dbReference type="Pfam" id="PF08323"/>
    </source>
</evidence>
<evidence type="ECO:0000256" key="5">
    <source>
        <dbReference type="ARBA" id="ARBA00022679"/>
    </source>
</evidence>
<dbReference type="Pfam" id="PF00534">
    <property type="entry name" value="Glycos_transf_1"/>
    <property type="match status" value="1"/>
</dbReference>
<comment type="pathway">
    <text evidence="7">Glycan biosynthesis; glycogen biosynthesis.</text>
</comment>
<dbReference type="Proteomes" id="UP000242949">
    <property type="component" value="Unassembled WGS sequence"/>
</dbReference>
<dbReference type="CDD" id="cd03791">
    <property type="entry name" value="GT5_Glycogen_synthase_DULL1-like"/>
    <property type="match status" value="1"/>
</dbReference>
<dbReference type="RefSeq" id="WP_090795786.1">
    <property type="nucleotide sequence ID" value="NZ_FMYI01000006.1"/>
</dbReference>